<proteinExistence type="predicted"/>
<evidence type="ECO:0000313" key="2">
    <source>
        <dbReference type="WBParaSite" id="PS1159_v2.g11192.t1"/>
    </source>
</evidence>
<accession>A0AC35EVU7</accession>
<dbReference type="WBParaSite" id="PS1159_v2.g11192.t1">
    <property type="protein sequence ID" value="PS1159_v2.g11192.t1"/>
    <property type="gene ID" value="PS1159_v2.g11192"/>
</dbReference>
<reference evidence="2" key="1">
    <citation type="submission" date="2022-11" db="UniProtKB">
        <authorList>
            <consortium name="WormBaseParasite"/>
        </authorList>
    </citation>
    <scope>IDENTIFICATION</scope>
</reference>
<sequence>MTAKSNTHANEFRSLTLVAQCPDPEEFEADVFKLTDSLGHFNVEESTHFNVLRGELKLRVTYQKQNQSYGELIAYKRSPTSVDGVYLAEGSITGVQDVDNLKNTLRIALSELGTLNAKRRVFATDKITIHLDEIEELGTFIQIDIALPSNSEPSQEELTLMSELQCSLHIKPSHLIPNSYLELYRKKRSSDSGLDEESSD</sequence>
<protein>
    <submittedName>
        <fullName evidence="2">CYTH domain-containing protein</fullName>
    </submittedName>
</protein>
<evidence type="ECO:0000313" key="1">
    <source>
        <dbReference type="Proteomes" id="UP000887580"/>
    </source>
</evidence>
<organism evidence="1 2">
    <name type="scientific">Panagrolaimus sp. PS1159</name>
    <dbReference type="NCBI Taxonomy" id="55785"/>
    <lineage>
        <taxon>Eukaryota</taxon>
        <taxon>Metazoa</taxon>
        <taxon>Ecdysozoa</taxon>
        <taxon>Nematoda</taxon>
        <taxon>Chromadorea</taxon>
        <taxon>Rhabditida</taxon>
        <taxon>Tylenchina</taxon>
        <taxon>Panagrolaimomorpha</taxon>
        <taxon>Panagrolaimoidea</taxon>
        <taxon>Panagrolaimidae</taxon>
        <taxon>Panagrolaimus</taxon>
    </lineage>
</organism>
<name>A0AC35EVU7_9BILA</name>
<dbReference type="Proteomes" id="UP000887580">
    <property type="component" value="Unplaced"/>
</dbReference>